<evidence type="ECO:0000256" key="3">
    <source>
        <dbReference type="ARBA" id="ARBA00022452"/>
    </source>
</evidence>
<keyword evidence="10" id="KW-0675">Receptor</keyword>
<evidence type="ECO:0000313" key="10">
    <source>
        <dbReference type="EMBL" id="CEN41818.1"/>
    </source>
</evidence>
<dbReference type="Gene3D" id="2.60.40.1120">
    <property type="entry name" value="Carboxypeptidase-like, regulatory domain"/>
    <property type="match status" value="1"/>
</dbReference>
<dbReference type="Proteomes" id="UP000038083">
    <property type="component" value="Unassembled WGS sequence"/>
</dbReference>
<accession>A0A0B7H463</accession>
<evidence type="ECO:0000256" key="4">
    <source>
        <dbReference type="ARBA" id="ARBA00022692"/>
    </source>
</evidence>
<evidence type="ECO:0000256" key="1">
    <source>
        <dbReference type="ARBA" id="ARBA00004571"/>
    </source>
</evidence>
<evidence type="ECO:0000256" key="6">
    <source>
        <dbReference type="ARBA" id="ARBA00023237"/>
    </source>
</evidence>
<sequence length="985" mass="110697">MREKVLTLFVFLMGVFSYSLLAQTSSVKGVVTDSEGVPLPGVSVVVKNSSRGISTDFDGNFEIRAEQGDVLVFSSLGFATQEKTVGKDKSKTMKVILQEEAQAIEEVVVVGYGSGRKVGTIVGSVAKVGGKELAQRPSGNAVDALQGKVAGLQIFTSSGEPSALSSIRLHGVGSLGSSSSPLFVVDGVPVSQEAVRSLNQSDFESVSILKDASATSIYGSRAANGVVYITTKRGKTGKGEIMLNTQYGFSNLANREFFDNMMNADELSKFWVETGYRTQKQVDELRAKYPSDTRWDETYFQKNTPTQQADLSISGGTDKTRYYVSGGYFKQKGIMYRSGFERYTFRSNVDTRVNDWMKLGINASVNYYDYITNAYTSNDPNGGLSFLAPPFYSPIDEKGQRYDYIPGWNRYHPEYLAEKNPSNYTGLGVIPTGFIEITPIKNLTFKTQGGFEFTNGIYSFNRLPSYAGDPKNGIARRRSSRDLRKTLTNTLEYKFDLSKNHFMVLLGHEVVSQDDRSFQAEGRKLIDDNLLLLRHSTTDKEITENRSFNITESIFGRIEYDYDRKYFFDFSLRRDGSSKFSPNNKYGTFWAVGAMWKMKKEKFLSDISAINNLDLKFSAGTSGNSAIGDYTHQALTSANQYGGSTSWAIRAAGNPNLTWENQAKYTLSVDASLFNRASLSLEFYNRITTDMLMDIPTAYTTGFSSIKQNVGKLQNLGLGMSLSVDVYKNKSHKAHFSPYVTFSYNREKVLEIFQNRESWYRSGYGYGYVVGQPVKFFYPVFKGINSENGNPEWYLPSENIAEETRDEARVANSFNSERLTQNTGINRYAPINGGFGFSAAYKALSLQVDFSFSQGKYLINNDRYFSENPTSFQGYNQSKVVQDYWKKPGDQSRFPKWGTRFTEFDTRLLEDASFIRMKNVTLAYTLPNEILKQVGFFNEIRFYTTGRNLLTWTKYTGPDPEIDSNRALGANPNTRQYVFGVEVKF</sequence>
<dbReference type="RefSeq" id="WP_026193938.1">
    <property type="nucleotide sequence ID" value="NZ_CDOF01000001.1"/>
</dbReference>
<dbReference type="OrthoDB" id="9768177at2"/>
<reference evidence="10 11" key="1">
    <citation type="submission" date="2015-01" db="EMBL/GenBank/DDBJ databases">
        <authorList>
            <person name="MANFREDI Pablo"/>
        </authorList>
    </citation>
    <scope>NUCLEOTIDE SEQUENCE [LARGE SCALE GENOMIC DNA]</scope>
    <source>
        <strain evidence="10 11">Ccy74</strain>
    </source>
</reference>
<dbReference type="InterPro" id="IPR023997">
    <property type="entry name" value="TonB-dep_OMP_SusC/RagA_CS"/>
</dbReference>
<evidence type="ECO:0000256" key="8">
    <source>
        <dbReference type="SAM" id="SignalP"/>
    </source>
</evidence>
<evidence type="ECO:0000256" key="2">
    <source>
        <dbReference type="ARBA" id="ARBA00022448"/>
    </source>
</evidence>
<feature type="chain" id="PRO_5009757738" evidence="8">
    <location>
        <begin position="23"/>
        <end position="985"/>
    </location>
</feature>
<dbReference type="PROSITE" id="PS52016">
    <property type="entry name" value="TONB_DEPENDENT_REC_3"/>
    <property type="match status" value="1"/>
</dbReference>
<comment type="subcellular location">
    <subcellularLocation>
        <location evidence="1 7">Cell outer membrane</location>
        <topology evidence="1 7">Multi-pass membrane protein</topology>
    </subcellularLocation>
</comment>
<dbReference type="AlphaFoldDB" id="A0A0B7H463"/>
<dbReference type="SUPFAM" id="SSF56935">
    <property type="entry name" value="Porins"/>
    <property type="match status" value="1"/>
</dbReference>
<evidence type="ECO:0000256" key="7">
    <source>
        <dbReference type="PROSITE-ProRule" id="PRU01360"/>
    </source>
</evidence>
<keyword evidence="6 7" id="KW-0998">Cell outer membrane</keyword>
<dbReference type="InterPro" id="IPR039426">
    <property type="entry name" value="TonB-dep_rcpt-like"/>
</dbReference>
<dbReference type="NCBIfam" id="TIGR04057">
    <property type="entry name" value="SusC_RagA_signa"/>
    <property type="match status" value="1"/>
</dbReference>
<dbReference type="NCBIfam" id="TIGR04056">
    <property type="entry name" value="OMP_RagA_SusC"/>
    <property type="match status" value="1"/>
</dbReference>
<dbReference type="InterPro" id="IPR023996">
    <property type="entry name" value="TonB-dep_OMP_SusC/RagA"/>
</dbReference>
<dbReference type="InterPro" id="IPR037066">
    <property type="entry name" value="Plug_dom_sf"/>
</dbReference>
<evidence type="ECO:0000313" key="11">
    <source>
        <dbReference type="Proteomes" id="UP000038083"/>
    </source>
</evidence>
<keyword evidence="8" id="KW-0732">Signal</keyword>
<dbReference type="GO" id="GO:0009279">
    <property type="term" value="C:cell outer membrane"/>
    <property type="evidence" value="ECO:0007669"/>
    <property type="project" value="UniProtKB-SubCell"/>
</dbReference>
<dbReference type="Gene3D" id="2.40.170.20">
    <property type="entry name" value="TonB-dependent receptor, beta-barrel domain"/>
    <property type="match status" value="1"/>
</dbReference>
<dbReference type="SUPFAM" id="SSF49464">
    <property type="entry name" value="Carboxypeptidase regulatory domain-like"/>
    <property type="match status" value="1"/>
</dbReference>
<evidence type="ECO:0000256" key="5">
    <source>
        <dbReference type="ARBA" id="ARBA00023136"/>
    </source>
</evidence>
<comment type="similarity">
    <text evidence="7">Belongs to the TonB-dependent receptor family.</text>
</comment>
<dbReference type="EMBL" id="CDOG01000078">
    <property type="protein sequence ID" value="CEN41818.1"/>
    <property type="molecule type" value="Genomic_DNA"/>
</dbReference>
<dbReference type="InterPro" id="IPR036942">
    <property type="entry name" value="Beta-barrel_TonB_sf"/>
</dbReference>
<feature type="domain" description="TonB-dependent receptor plug" evidence="9">
    <location>
        <begin position="121"/>
        <end position="226"/>
    </location>
</feature>
<dbReference type="Pfam" id="PF07715">
    <property type="entry name" value="Plug"/>
    <property type="match status" value="1"/>
</dbReference>
<keyword evidence="4 7" id="KW-0812">Transmembrane</keyword>
<dbReference type="Pfam" id="PF13715">
    <property type="entry name" value="CarbopepD_reg_2"/>
    <property type="match status" value="1"/>
</dbReference>
<gene>
    <name evidence="10" type="ORF">CCYN74_80041</name>
</gene>
<keyword evidence="5 7" id="KW-0472">Membrane</keyword>
<feature type="signal peptide" evidence="8">
    <location>
        <begin position="1"/>
        <end position="22"/>
    </location>
</feature>
<proteinExistence type="inferred from homology"/>
<dbReference type="InterPro" id="IPR012910">
    <property type="entry name" value="Plug_dom"/>
</dbReference>
<protein>
    <submittedName>
        <fullName evidence="10">TonB-dependent receptor plug domain protein</fullName>
    </submittedName>
</protein>
<keyword evidence="2 7" id="KW-0813">Transport</keyword>
<organism evidence="10 11">
    <name type="scientific">Capnocytophaga cynodegmi</name>
    <dbReference type="NCBI Taxonomy" id="28189"/>
    <lineage>
        <taxon>Bacteria</taxon>
        <taxon>Pseudomonadati</taxon>
        <taxon>Bacteroidota</taxon>
        <taxon>Flavobacteriia</taxon>
        <taxon>Flavobacteriales</taxon>
        <taxon>Flavobacteriaceae</taxon>
        <taxon>Capnocytophaga</taxon>
    </lineage>
</organism>
<name>A0A0B7H463_9FLAO</name>
<evidence type="ECO:0000259" key="9">
    <source>
        <dbReference type="Pfam" id="PF07715"/>
    </source>
</evidence>
<dbReference type="Gene3D" id="2.170.130.10">
    <property type="entry name" value="TonB-dependent receptor, plug domain"/>
    <property type="match status" value="1"/>
</dbReference>
<keyword evidence="3 7" id="KW-1134">Transmembrane beta strand</keyword>
<dbReference type="InterPro" id="IPR008969">
    <property type="entry name" value="CarboxyPept-like_regulatory"/>
</dbReference>